<dbReference type="EMBL" id="CP029788">
    <property type="protein sequence ID" value="AWT46517.1"/>
    <property type="molecule type" value="Genomic_DNA"/>
</dbReference>
<keyword evidence="2" id="KW-1185">Reference proteome</keyword>
<sequence>MKFVLEVALDEGALKDDPVAELGRILRYWAGNVRHYPLQPGDRSDIYDSGYRDVGEWRVVASGEAAS</sequence>
<dbReference type="AlphaFoldDB" id="A0A2U9PAA9"/>
<gene>
    <name evidence="1" type="ORF">DMT42_32315</name>
</gene>
<proteinExistence type="predicted"/>
<dbReference type="RefSeq" id="WP_110633325.1">
    <property type="nucleotide sequence ID" value="NZ_CP029788.1"/>
</dbReference>
<dbReference type="KEGG" id="sact:DMT42_32315"/>
<organism evidence="1 2">
    <name type="scientific">Streptomyces actuosus</name>
    <dbReference type="NCBI Taxonomy" id="1885"/>
    <lineage>
        <taxon>Bacteria</taxon>
        <taxon>Bacillati</taxon>
        <taxon>Actinomycetota</taxon>
        <taxon>Actinomycetes</taxon>
        <taxon>Kitasatosporales</taxon>
        <taxon>Streptomycetaceae</taxon>
        <taxon>Streptomyces</taxon>
    </lineage>
</organism>
<name>A0A2U9PAA9_STRAS</name>
<dbReference type="OrthoDB" id="4558101at2"/>
<evidence type="ECO:0000313" key="2">
    <source>
        <dbReference type="Proteomes" id="UP000247634"/>
    </source>
</evidence>
<dbReference type="Proteomes" id="UP000247634">
    <property type="component" value="Chromosome"/>
</dbReference>
<protein>
    <submittedName>
        <fullName evidence="1">Uncharacterized protein</fullName>
    </submittedName>
</protein>
<reference evidence="1 2" key="1">
    <citation type="submission" date="2018-06" db="EMBL/GenBank/DDBJ databases">
        <title>The complete genome sequence of a nosiheptide producer Streptomyces actuosus ATCC 25421: deducing the ability of producing a new class III lantibiotics.</title>
        <authorList>
            <person name="Liu W."/>
            <person name="Sun F."/>
            <person name="Hu Y."/>
        </authorList>
    </citation>
    <scope>NUCLEOTIDE SEQUENCE [LARGE SCALE GENOMIC DNA]</scope>
    <source>
        <strain evidence="1 2">ATCC 25421</strain>
    </source>
</reference>
<evidence type="ECO:0000313" key="1">
    <source>
        <dbReference type="EMBL" id="AWT46517.1"/>
    </source>
</evidence>
<accession>A0A2U9PAA9</accession>